<dbReference type="PANTHER" id="PTHR46520">
    <property type="entry name" value="SERINE BETA-LACTAMASE-LIKE PROTEIN LACTB, MITOCHONDRIAL"/>
    <property type="match status" value="1"/>
</dbReference>
<dbReference type="InterPro" id="IPR001466">
    <property type="entry name" value="Beta-lactam-related"/>
</dbReference>
<reference evidence="3 4" key="1">
    <citation type="submission" date="2020-03" db="EMBL/GenBank/DDBJ databases">
        <authorList>
            <person name="Kim M.K."/>
        </authorList>
    </citation>
    <scope>NUCLEOTIDE SEQUENCE [LARGE SCALE GENOMIC DNA]</scope>
    <source>
        <strain evidence="3 4">BT328</strain>
    </source>
</reference>
<feature type="chain" id="PRO_5026248311" evidence="1">
    <location>
        <begin position="18"/>
        <end position="379"/>
    </location>
</feature>
<name>A0A6G9AMF6_9BACT</name>
<evidence type="ECO:0000256" key="1">
    <source>
        <dbReference type="SAM" id="SignalP"/>
    </source>
</evidence>
<dbReference type="KEGG" id="spib:G8759_12470"/>
<evidence type="ECO:0000259" key="2">
    <source>
        <dbReference type="Pfam" id="PF00144"/>
    </source>
</evidence>
<evidence type="ECO:0000313" key="3">
    <source>
        <dbReference type="EMBL" id="QIP13383.1"/>
    </source>
</evidence>
<keyword evidence="1" id="KW-0732">Signal</keyword>
<dbReference type="Gene3D" id="3.40.710.10">
    <property type="entry name" value="DD-peptidase/beta-lactamase superfamily"/>
    <property type="match status" value="1"/>
</dbReference>
<keyword evidence="4" id="KW-1185">Reference proteome</keyword>
<sequence>MKKTVLFFCLISFSAAAQFTLSPDAFKDKAHRRAIQKAEQFVDSLRIRQDIPGISIAVGTHDKILWAEGFGYADVENKLPVTVQSRFRLGSVSKSVTSLAVGKLVEDGKLNLDVPIQQYVPGFPPKKFPITGRQLATHTAGIRHYRSDDPLNCLKRYTSVNEALVIFRDDSLLFQPGTAYNYSTYGYNLLSAAIEGASHTDFLTFLQTTVFNPLHMAHTGPDYSDSIVVNRVRFYEHSKGRLVNANQVDNSYKWAGGGLLSTPSDLVSMGRELLQPTHFKKETLTLLFTPQLLQNGKNTEYGLGWRIGKDTKGRKIIHHGGTIDGGRAFLILYPDDDLVIAITANMSGVTINLPEMEALANFFRSAAPTRSTAGNRANR</sequence>
<dbReference type="InterPro" id="IPR052794">
    <property type="entry name" value="Mito_Ser_Protease_LACTB"/>
</dbReference>
<gene>
    <name evidence="3" type="ORF">G8759_12470</name>
</gene>
<feature type="signal peptide" evidence="1">
    <location>
        <begin position="1"/>
        <end position="17"/>
    </location>
</feature>
<feature type="domain" description="Beta-lactamase-related" evidence="2">
    <location>
        <begin position="39"/>
        <end position="346"/>
    </location>
</feature>
<evidence type="ECO:0000313" key="4">
    <source>
        <dbReference type="Proteomes" id="UP000501802"/>
    </source>
</evidence>
<dbReference type="InterPro" id="IPR012338">
    <property type="entry name" value="Beta-lactam/transpept-like"/>
</dbReference>
<dbReference type="Pfam" id="PF00144">
    <property type="entry name" value="Beta-lactamase"/>
    <property type="match status" value="1"/>
</dbReference>
<proteinExistence type="predicted"/>
<dbReference type="GO" id="GO:0019216">
    <property type="term" value="P:regulation of lipid metabolic process"/>
    <property type="evidence" value="ECO:0007669"/>
    <property type="project" value="TreeGrafter"/>
</dbReference>
<organism evidence="3 4">
    <name type="scientific">Spirosoma aureum</name>
    <dbReference type="NCBI Taxonomy" id="2692134"/>
    <lineage>
        <taxon>Bacteria</taxon>
        <taxon>Pseudomonadati</taxon>
        <taxon>Bacteroidota</taxon>
        <taxon>Cytophagia</taxon>
        <taxon>Cytophagales</taxon>
        <taxon>Cytophagaceae</taxon>
        <taxon>Spirosoma</taxon>
    </lineage>
</organism>
<dbReference type="GO" id="GO:0008233">
    <property type="term" value="F:peptidase activity"/>
    <property type="evidence" value="ECO:0007669"/>
    <property type="project" value="TreeGrafter"/>
</dbReference>
<dbReference type="RefSeq" id="WP_167208398.1">
    <property type="nucleotide sequence ID" value="NZ_CP050063.1"/>
</dbReference>
<protein>
    <submittedName>
        <fullName evidence="3">Beta-lactamase family protein</fullName>
    </submittedName>
</protein>
<dbReference type="EMBL" id="CP050063">
    <property type="protein sequence ID" value="QIP13383.1"/>
    <property type="molecule type" value="Genomic_DNA"/>
</dbReference>
<dbReference type="GO" id="GO:0006508">
    <property type="term" value="P:proteolysis"/>
    <property type="evidence" value="ECO:0007669"/>
    <property type="project" value="TreeGrafter"/>
</dbReference>
<accession>A0A6G9AMF6</accession>
<dbReference type="SUPFAM" id="SSF56601">
    <property type="entry name" value="beta-lactamase/transpeptidase-like"/>
    <property type="match status" value="1"/>
</dbReference>
<dbReference type="PANTHER" id="PTHR46520:SF1">
    <property type="entry name" value="SERINE BETA-LACTAMASE-LIKE PROTEIN LACTB, MITOCHONDRIAL"/>
    <property type="match status" value="1"/>
</dbReference>
<dbReference type="AlphaFoldDB" id="A0A6G9AMF6"/>
<dbReference type="Proteomes" id="UP000501802">
    <property type="component" value="Chromosome"/>
</dbReference>